<sequence>MPHANARLTVHGRRLLVDRVLIDGRKPAHVAAELGVSRQCAYRWVRRYREEGPAGLVDRSSRPRRCPNRTPAHVEAAIVALRLSERRGQQWIGDELGLCARTVSAVLRRHQLPYLRDCDPLTGEVIRASQATTRRYERCRPGELIHMDVKKIGRIPDGGGWKAHGRRMSRTFAQKKARIGFDYVHSAVDDHSRLAYSEILDDEKGQTCAQFLARAAEYFADHGVTTIEAVITDNHFSYRHSREVAAVIAAMDAKHLFIKPHCPWQNGKVERYNRTLQTEWAYRQVFTSNADRCAALAPWLEHYNNQRRHSAIGNRPPISRLSPT</sequence>
<evidence type="ECO:0000313" key="9">
    <source>
        <dbReference type="Proteomes" id="UP000321797"/>
    </source>
</evidence>
<dbReference type="GO" id="GO:0003676">
    <property type="term" value="F:nucleic acid binding"/>
    <property type="evidence" value="ECO:0007669"/>
    <property type="project" value="InterPro"/>
</dbReference>
<evidence type="ECO:0000313" key="5">
    <source>
        <dbReference type="EMBL" id="OQZ99843.1"/>
    </source>
</evidence>
<feature type="domain" description="Integrase catalytic" evidence="3">
    <location>
        <begin position="137"/>
        <end position="324"/>
    </location>
</feature>
<keyword evidence="1" id="KW-0805">Transcription regulation</keyword>
<dbReference type="PANTHER" id="PTHR35004:SF6">
    <property type="entry name" value="TRANSPOSASE"/>
    <property type="match status" value="1"/>
</dbReference>
<dbReference type="Proteomes" id="UP000192327">
    <property type="component" value="Unassembled WGS sequence"/>
</dbReference>
<dbReference type="SUPFAM" id="SSF46689">
    <property type="entry name" value="Homeodomain-like"/>
    <property type="match status" value="1"/>
</dbReference>
<protein>
    <submittedName>
        <fullName evidence="4 6">Transposase</fullName>
    </submittedName>
</protein>
<accession>A0A0F5N4T2</accession>
<dbReference type="Pfam" id="PF13011">
    <property type="entry name" value="LZ_Tnp_IS481"/>
    <property type="match status" value="1"/>
</dbReference>
<dbReference type="EMBL" id="SSGD01000113">
    <property type="protein sequence ID" value="TXI53129.1"/>
    <property type="molecule type" value="Genomic_DNA"/>
</dbReference>
<dbReference type="Pfam" id="PF13683">
    <property type="entry name" value="rve_3"/>
    <property type="match status" value="1"/>
</dbReference>
<reference evidence="4" key="2">
    <citation type="submission" date="2015-04" db="EMBL/GenBank/DDBJ databases">
        <title>Genome sequence of Mycobacterium arupense strain GUC1.</title>
        <authorList>
            <person name="Greninger A.L."/>
            <person name="Cunningham G."/>
            <person name="Chiu C.Y."/>
            <person name="Miller S."/>
        </authorList>
    </citation>
    <scope>NUCLEOTIDE SEQUENCE</scope>
    <source>
        <strain evidence="4">GUC1</strain>
    </source>
</reference>
<proteinExistence type="predicted"/>
<dbReference type="RefSeq" id="WP_046187757.1">
    <property type="nucleotide sequence ID" value="NZ_JACKUJ010000047.1"/>
</dbReference>
<dbReference type="PANTHER" id="PTHR35004">
    <property type="entry name" value="TRANSPOSASE RV3428C-RELATED"/>
    <property type="match status" value="1"/>
</dbReference>
<dbReference type="InterPro" id="IPR053721">
    <property type="entry name" value="Fimbrial_Adhesin_Reg"/>
</dbReference>
<dbReference type="InterPro" id="IPR047656">
    <property type="entry name" value="IS481-like_transpos"/>
</dbReference>
<dbReference type="GO" id="GO:0015074">
    <property type="term" value="P:DNA integration"/>
    <property type="evidence" value="ECO:0007669"/>
    <property type="project" value="InterPro"/>
</dbReference>
<dbReference type="EMBL" id="MVHH01000010">
    <property type="protein sequence ID" value="OQZ99843.1"/>
    <property type="molecule type" value="Genomic_DNA"/>
</dbReference>
<dbReference type="Gene3D" id="3.30.420.10">
    <property type="entry name" value="Ribonuclease H-like superfamily/Ribonuclease H"/>
    <property type="match status" value="1"/>
</dbReference>
<keyword evidence="8" id="KW-1185">Reference proteome</keyword>
<dbReference type="InterPro" id="IPR009057">
    <property type="entry name" value="Homeodomain-like_sf"/>
</dbReference>
<dbReference type="NCBIfam" id="NF033577">
    <property type="entry name" value="transpos_IS481"/>
    <property type="match status" value="1"/>
</dbReference>
<dbReference type="InterPro" id="IPR001584">
    <property type="entry name" value="Integrase_cat-core"/>
</dbReference>
<gene>
    <name evidence="5" type="ORF">BST15_07245</name>
    <name evidence="6" type="ORF">E6Q54_17045</name>
    <name evidence="4" type="ORF">WR43_01045</name>
</gene>
<dbReference type="Gene3D" id="1.10.10.2690">
    <property type="match status" value="1"/>
</dbReference>
<reference evidence="7" key="1">
    <citation type="submission" date="2015-04" db="EMBL/GenBank/DDBJ databases">
        <title>Genome sequence of Mycobacterium arupense GUC1.</title>
        <authorList>
            <person name="Greninger A.L."/>
            <person name="Cunningham G."/>
            <person name="Chiu C.Y."/>
            <person name="Miller S."/>
        </authorList>
    </citation>
    <scope>NUCLEOTIDE SEQUENCE [LARGE SCALE GENOMIC DNA]</scope>
    <source>
        <strain evidence="7">GUC1</strain>
    </source>
</reference>
<dbReference type="SUPFAM" id="SSF53098">
    <property type="entry name" value="Ribonuclease H-like"/>
    <property type="match status" value="1"/>
</dbReference>
<evidence type="ECO:0000256" key="2">
    <source>
        <dbReference type="ARBA" id="ARBA00023163"/>
    </source>
</evidence>
<evidence type="ECO:0000313" key="8">
    <source>
        <dbReference type="Proteomes" id="UP000192327"/>
    </source>
</evidence>
<reference evidence="5 8" key="3">
    <citation type="submission" date="2016-12" db="EMBL/GenBank/DDBJ databases">
        <title>The new phylogeny of genus Mycobacterium.</title>
        <authorList>
            <person name="Tortoli E."/>
            <person name="Trovato A."/>
            <person name="Cirillo D.M."/>
        </authorList>
    </citation>
    <scope>NUCLEOTIDE SEQUENCE [LARGE SCALE GENOMIC DNA]</scope>
    <source>
        <strain evidence="5 8">DSM 44942</strain>
    </source>
</reference>
<dbReference type="PROSITE" id="PS50994">
    <property type="entry name" value="INTEGRASE"/>
    <property type="match status" value="1"/>
</dbReference>
<dbReference type="Proteomes" id="UP000321797">
    <property type="component" value="Unassembled WGS sequence"/>
</dbReference>
<dbReference type="EMBL" id="LASW01000002">
    <property type="protein sequence ID" value="KKC01278.1"/>
    <property type="molecule type" value="Genomic_DNA"/>
</dbReference>
<evidence type="ECO:0000313" key="6">
    <source>
        <dbReference type="EMBL" id="TXI53129.1"/>
    </source>
</evidence>
<dbReference type="InterPro" id="IPR024967">
    <property type="entry name" value="DNA-bd_IS481-type"/>
</dbReference>
<dbReference type="PATRIC" id="fig|342002.3.peg.608"/>
<dbReference type="InterPro" id="IPR012337">
    <property type="entry name" value="RNaseH-like_sf"/>
</dbReference>
<organism evidence="4 7">
    <name type="scientific">Mycolicibacter arupensis</name>
    <dbReference type="NCBI Taxonomy" id="342002"/>
    <lineage>
        <taxon>Bacteria</taxon>
        <taxon>Bacillati</taxon>
        <taxon>Actinomycetota</taxon>
        <taxon>Actinomycetes</taxon>
        <taxon>Mycobacteriales</taxon>
        <taxon>Mycobacteriaceae</taxon>
        <taxon>Mycolicibacter</taxon>
    </lineage>
</organism>
<dbReference type="InterPro" id="IPR036397">
    <property type="entry name" value="RNaseH_sf"/>
</dbReference>
<evidence type="ECO:0000313" key="7">
    <source>
        <dbReference type="Proteomes" id="UP000034416"/>
    </source>
</evidence>
<evidence type="ECO:0000256" key="1">
    <source>
        <dbReference type="ARBA" id="ARBA00023015"/>
    </source>
</evidence>
<keyword evidence="2" id="KW-0804">Transcription</keyword>
<evidence type="ECO:0000259" key="3">
    <source>
        <dbReference type="PROSITE" id="PS50994"/>
    </source>
</evidence>
<dbReference type="Proteomes" id="UP000034416">
    <property type="component" value="Unassembled WGS sequence"/>
</dbReference>
<dbReference type="AlphaFoldDB" id="A0A0F5N4T2"/>
<reference evidence="6 9" key="4">
    <citation type="submission" date="2018-09" db="EMBL/GenBank/DDBJ databases">
        <title>Metagenome Assembled Genomes from an Advanced Water Purification Facility.</title>
        <authorList>
            <person name="Stamps B.W."/>
            <person name="Spear J.R."/>
        </authorList>
    </citation>
    <scope>NUCLEOTIDE SEQUENCE [LARGE SCALE GENOMIC DNA]</scope>
    <source>
        <strain evidence="6">Bin_29_2</strain>
    </source>
</reference>
<evidence type="ECO:0000313" key="4">
    <source>
        <dbReference type="EMBL" id="KKC01278.1"/>
    </source>
</evidence>
<comment type="caution">
    <text evidence="4">The sequence shown here is derived from an EMBL/GenBank/DDBJ whole genome shotgun (WGS) entry which is preliminary data.</text>
</comment>
<dbReference type="OrthoDB" id="568335at2"/>
<name>A0A0F5N4T2_9MYCO</name>